<accession>A0A0P1IIU7</accession>
<proteinExistence type="predicted"/>
<dbReference type="RefSeq" id="WP_131726339.1">
    <property type="nucleotide sequence ID" value="NZ_CYUD01000014.1"/>
</dbReference>
<keyword evidence="3" id="KW-1185">Reference proteome</keyword>
<reference evidence="3" key="1">
    <citation type="submission" date="2015-09" db="EMBL/GenBank/DDBJ databases">
        <authorList>
            <person name="Rodrigo-Torres L."/>
            <person name="Arahal D.R."/>
        </authorList>
    </citation>
    <scope>NUCLEOTIDE SEQUENCE [LARGE SCALE GENOMIC DNA]</scope>
    <source>
        <strain evidence="3">CECT 5091</strain>
    </source>
</reference>
<keyword evidence="1" id="KW-0732">Signal</keyword>
<dbReference type="Proteomes" id="UP000051260">
    <property type="component" value="Unassembled WGS sequence"/>
</dbReference>
<gene>
    <name evidence="2" type="ORF">RUE5091_03881</name>
</gene>
<evidence type="ECO:0008006" key="4">
    <source>
        <dbReference type="Google" id="ProtNLM"/>
    </source>
</evidence>
<sequence length="199" mass="21711">MKKFLMCFLLMVGCSSVSTVNPVSLTPNTAEERDNYFQTFQAAKYWSQGVLVSIGTKEPSNLAHTAQNSGRPFSFVATVRALDVNANWYPKNPVKLSDPRPELSKKIAEDKASNADVLNYAVAVAQMTFCRGGSVTKNTTAGFSYSSPEAIAAVLSANNGALGPDAVIPNNAKQSPLPVVERRREGIYSVRLRCSRWRM</sequence>
<dbReference type="AlphaFoldDB" id="A0A0P1IIU7"/>
<protein>
    <recommendedName>
        <fullName evidence="4">Lipoprotein</fullName>
    </recommendedName>
</protein>
<feature type="signal peptide" evidence="1">
    <location>
        <begin position="1"/>
        <end position="19"/>
    </location>
</feature>
<evidence type="ECO:0000256" key="1">
    <source>
        <dbReference type="SAM" id="SignalP"/>
    </source>
</evidence>
<evidence type="ECO:0000313" key="2">
    <source>
        <dbReference type="EMBL" id="CUK15413.1"/>
    </source>
</evidence>
<name>A0A0P1IIU7_9RHOB</name>
<organism evidence="2 3">
    <name type="scientific">Ruegeria denitrificans</name>
    <dbReference type="NCBI Taxonomy" id="1715692"/>
    <lineage>
        <taxon>Bacteria</taxon>
        <taxon>Pseudomonadati</taxon>
        <taxon>Pseudomonadota</taxon>
        <taxon>Alphaproteobacteria</taxon>
        <taxon>Rhodobacterales</taxon>
        <taxon>Roseobacteraceae</taxon>
        <taxon>Ruegeria</taxon>
    </lineage>
</organism>
<feature type="chain" id="PRO_5006065313" description="Lipoprotein" evidence="1">
    <location>
        <begin position="20"/>
        <end position="199"/>
    </location>
</feature>
<evidence type="ECO:0000313" key="3">
    <source>
        <dbReference type="Proteomes" id="UP000051260"/>
    </source>
</evidence>
<dbReference type="EMBL" id="CYUD01000014">
    <property type="protein sequence ID" value="CUK15413.1"/>
    <property type="molecule type" value="Genomic_DNA"/>
</dbReference>